<organism evidence="2">
    <name type="scientific">uncultured Acetobacteraceae bacterium</name>
    <dbReference type="NCBI Taxonomy" id="169975"/>
    <lineage>
        <taxon>Bacteria</taxon>
        <taxon>Pseudomonadati</taxon>
        <taxon>Pseudomonadota</taxon>
        <taxon>Alphaproteobacteria</taxon>
        <taxon>Acetobacterales</taxon>
        <taxon>Acetobacteraceae</taxon>
        <taxon>environmental samples</taxon>
    </lineage>
</organism>
<sequence length="40" mass="4690">AIAAPRRPAAPGLRRRGLRRRHAGLRAAHLRRRTRSRRRL</sequence>
<evidence type="ECO:0000256" key="1">
    <source>
        <dbReference type="SAM" id="MobiDB-lite"/>
    </source>
</evidence>
<feature type="compositionally biased region" description="Low complexity" evidence="1">
    <location>
        <begin position="1"/>
        <end position="12"/>
    </location>
</feature>
<feature type="compositionally biased region" description="Basic residues" evidence="1">
    <location>
        <begin position="13"/>
        <end position="40"/>
    </location>
</feature>
<accession>A0A6J4J1V5</accession>
<evidence type="ECO:0000313" key="2">
    <source>
        <dbReference type="EMBL" id="CAA9268221.1"/>
    </source>
</evidence>
<gene>
    <name evidence="2" type="ORF">AVDCRST_MAG04-2970</name>
</gene>
<feature type="region of interest" description="Disordered" evidence="1">
    <location>
        <begin position="1"/>
        <end position="40"/>
    </location>
</feature>
<name>A0A6J4J1V5_9PROT</name>
<feature type="non-terminal residue" evidence="2">
    <location>
        <position position="40"/>
    </location>
</feature>
<reference evidence="2" key="1">
    <citation type="submission" date="2020-02" db="EMBL/GenBank/DDBJ databases">
        <authorList>
            <person name="Meier V. D."/>
        </authorList>
    </citation>
    <scope>NUCLEOTIDE SEQUENCE</scope>
    <source>
        <strain evidence="2">AVDCRST_MAG04</strain>
    </source>
</reference>
<protein>
    <submittedName>
        <fullName evidence="2">Uncharacterized protein</fullName>
    </submittedName>
</protein>
<proteinExistence type="predicted"/>
<feature type="non-terminal residue" evidence="2">
    <location>
        <position position="1"/>
    </location>
</feature>
<dbReference type="AlphaFoldDB" id="A0A6J4J1V5"/>
<dbReference type="EMBL" id="CADCTL010000210">
    <property type="protein sequence ID" value="CAA9268221.1"/>
    <property type="molecule type" value="Genomic_DNA"/>
</dbReference>